<evidence type="ECO:0000259" key="4">
    <source>
        <dbReference type="Pfam" id="PF01380"/>
    </source>
</evidence>
<dbReference type="PANTHER" id="PTHR30514:SF10">
    <property type="entry name" value="MURR_RPIR FAMILY TRANSCRIPTIONAL REGULATOR"/>
    <property type="match status" value="1"/>
</dbReference>
<dbReference type="Proteomes" id="UP001060112">
    <property type="component" value="Chromosome"/>
</dbReference>
<keyword evidence="2" id="KW-0238">DNA-binding</keyword>
<dbReference type="InterPro" id="IPR036388">
    <property type="entry name" value="WH-like_DNA-bd_sf"/>
</dbReference>
<dbReference type="InterPro" id="IPR047640">
    <property type="entry name" value="RpiR-like"/>
</dbReference>
<sequence length="287" mass="33223">MILFNKLKDHKNFTHNELIVIEFILKNPEKVINLSVDELAKATYTSTSCIVRLTKKLGVKGYSDFKIKFASELNSLVLSKKRIEINMPIEQEIHENDIPKRFYQMYHQIIADVYHSLDIDQLKNIANLLYRSDAITVYGVGSSLLIAQDFVLKCQKLRLPIYCNTQIGFENVHRFKSSKNPIALIISNNASSSRVKNWAFENINLNIPVILITSNEKSSLIKLCKYAVILNHGENDVIKQGAFASKISMTFLLDNIYMLLFMKDYEENINYIHHFENKVIKERNDRT</sequence>
<dbReference type="Pfam" id="PF01418">
    <property type="entry name" value="HTH_6"/>
    <property type="match status" value="1"/>
</dbReference>
<keyword evidence="7" id="KW-1185">Reference proteome</keyword>
<evidence type="ECO:0000256" key="1">
    <source>
        <dbReference type="ARBA" id="ARBA00023015"/>
    </source>
</evidence>
<evidence type="ECO:0000313" key="6">
    <source>
        <dbReference type="EMBL" id="UTY40684.1"/>
    </source>
</evidence>
<dbReference type="InterPro" id="IPR046348">
    <property type="entry name" value="SIS_dom_sf"/>
</dbReference>
<dbReference type="SUPFAM" id="SSF53697">
    <property type="entry name" value="SIS domain"/>
    <property type="match status" value="1"/>
</dbReference>
<dbReference type="EMBL" id="CP101620">
    <property type="protein sequence ID" value="UTY40684.1"/>
    <property type="molecule type" value="Genomic_DNA"/>
</dbReference>
<dbReference type="RefSeq" id="WP_290142125.1">
    <property type="nucleotide sequence ID" value="NZ_CP101620.1"/>
</dbReference>
<feature type="domain" description="SIS" evidence="4">
    <location>
        <begin position="129"/>
        <end position="254"/>
    </location>
</feature>
<evidence type="ECO:0000313" key="7">
    <source>
        <dbReference type="Proteomes" id="UP001060112"/>
    </source>
</evidence>
<dbReference type="SUPFAM" id="SSF46689">
    <property type="entry name" value="Homeodomain-like"/>
    <property type="match status" value="1"/>
</dbReference>
<keyword evidence="3" id="KW-0804">Transcription</keyword>
<feature type="domain" description="HTH rpiR-type" evidence="5">
    <location>
        <begin position="10"/>
        <end position="74"/>
    </location>
</feature>
<dbReference type="InterPro" id="IPR000281">
    <property type="entry name" value="HTH_RpiR"/>
</dbReference>
<reference evidence="6" key="1">
    <citation type="submission" date="2022-07" db="EMBL/GenBank/DDBJ databases">
        <title>Faecal culturing of patients with breast cancer.</title>
        <authorList>
            <person name="Teng N.M.Y."/>
            <person name="Kiu R."/>
            <person name="Evans R."/>
            <person name="Baker D.J."/>
            <person name="Zenner C."/>
            <person name="Robinson S.D."/>
            <person name="Hall L.J."/>
        </authorList>
    </citation>
    <scope>NUCLEOTIDE SEQUENCE</scope>
    <source>
        <strain evidence="6">LH1062</strain>
    </source>
</reference>
<protein>
    <submittedName>
        <fullName evidence="6">MurR/RpiR family transcriptional regulator</fullName>
    </submittedName>
</protein>
<proteinExistence type="predicted"/>
<dbReference type="InterPro" id="IPR035472">
    <property type="entry name" value="RpiR-like_SIS"/>
</dbReference>
<dbReference type="PANTHER" id="PTHR30514">
    <property type="entry name" value="GLUCOKINASE"/>
    <property type="match status" value="1"/>
</dbReference>
<accession>A0ABY5I5Q0</accession>
<organism evidence="6 7">
    <name type="scientific">Allocoprobacillus halotolerans</name>
    <dbReference type="NCBI Taxonomy" id="2944914"/>
    <lineage>
        <taxon>Bacteria</taxon>
        <taxon>Bacillati</taxon>
        <taxon>Bacillota</taxon>
        <taxon>Erysipelotrichia</taxon>
        <taxon>Erysipelotrichales</taxon>
        <taxon>Erysipelotrichaceae</taxon>
        <taxon>Allocoprobacillus</taxon>
    </lineage>
</organism>
<dbReference type="Gene3D" id="1.10.10.10">
    <property type="entry name" value="Winged helix-like DNA-binding domain superfamily/Winged helix DNA-binding domain"/>
    <property type="match status" value="1"/>
</dbReference>
<dbReference type="InterPro" id="IPR001347">
    <property type="entry name" value="SIS_dom"/>
</dbReference>
<dbReference type="Pfam" id="PF01380">
    <property type="entry name" value="SIS"/>
    <property type="match status" value="1"/>
</dbReference>
<dbReference type="CDD" id="cd05013">
    <property type="entry name" value="SIS_RpiR"/>
    <property type="match status" value="1"/>
</dbReference>
<dbReference type="Gene3D" id="3.40.50.10490">
    <property type="entry name" value="Glucose-6-phosphate isomerase like protein, domain 1"/>
    <property type="match status" value="1"/>
</dbReference>
<evidence type="ECO:0000256" key="2">
    <source>
        <dbReference type="ARBA" id="ARBA00023125"/>
    </source>
</evidence>
<gene>
    <name evidence="6" type="ORF">NMU03_07990</name>
</gene>
<evidence type="ECO:0000259" key="5">
    <source>
        <dbReference type="Pfam" id="PF01418"/>
    </source>
</evidence>
<dbReference type="InterPro" id="IPR009057">
    <property type="entry name" value="Homeodomain-like_sf"/>
</dbReference>
<keyword evidence="1" id="KW-0805">Transcription regulation</keyword>
<evidence type="ECO:0000256" key="3">
    <source>
        <dbReference type="ARBA" id="ARBA00023163"/>
    </source>
</evidence>
<name>A0ABY5I5Q0_9FIRM</name>